<keyword evidence="4" id="KW-0899">Viral immunoevasion</keyword>
<keyword evidence="6" id="KW-1185">Reference proteome</keyword>
<evidence type="ECO:0000256" key="2">
    <source>
        <dbReference type="ARBA" id="ARBA00022581"/>
    </source>
</evidence>
<dbReference type="InterPro" id="IPR006755">
    <property type="entry name" value="Virus_P0"/>
</dbReference>
<keyword evidence="1" id="KW-0941">Suppressor of RNA silencing</keyword>
<evidence type="ECO:0000313" key="5">
    <source>
        <dbReference type="EMBL" id="DAZ87611.1"/>
    </source>
</evidence>
<evidence type="ECO:0000256" key="3">
    <source>
        <dbReference type="ARBA" id="ARBA00022632"/>
    </source>
</evidence>
<dbReference type="EMBL" id="BK059372">
    <property type="protein sequence ID" value="DAZ87611.1"/>
    <property type="molecule type" value="Genomic_RNA"/>
</dbReference>
<keyword evidence="2" id="KW-0945">Host-virus interaction</keyword>
<proteinExistence type="predicted"/>
<organism evidence="5 6">
    <name type="scientific">Paspalum notatum polerovirus</name>
    <dbReference type="NCBI Taxonomy" id="2885087"/>
    <lineage>
        <taxon>Viruses</taxon>
        <taxon>Riboviria</taxon>
        <taxon>Orthornavirae</taxon>
        <taxon>Pisuviricota</taxon>
        <taxon>Pisoniviricetes</taxon>
        <taxon>Sobelivirales</taxon>
        <taxon>Solemoviridae</taxon>
        <taxon>Polerovirus</taxon>
        <taxon>Polerovirus PNPV</taxon>
    </lineage>
</organism>
<dbReference type="GO" id="GO:0016032">
    <property type="term" value="P:viral process"/>
    <property type="evidence" value="ECO:0007669"/>
    <property type="project" value="InterPro"/>
</dbReference>
<dbReference type="Pfam" id="PF04662">
    <property type="entry name" value="Luteo_PO"/>
    <property type="match status" value="1"/>
</dbReference>
<accession>A0AAD2QFX1</accession>
<reference evidence="5" key="1">
    <citation type="journal article" date="2022" name="Virus Genes">
        <title>Exploration of plant transcriptomes reveals five putative novel poleroviruses and an enamovirus.</title>
        <authorList>
            <person name="Kavi Sidharthan V."/>
            <person name="Nagendran K."/>
            <person name="Baranwal V.K."/>
        </authorList>
    </citation>
    <scope>NUCLEOTIDE SEQUENCE</scope>
    <source>
        <strain evidence="5">Pas not</strain>
    </source>
</reference>
<gene>
    <name evidence="5" type="primary">ORF0</name>
</gene>
<keyword evidence="3" id="KW-1090">Inhibition of host innate immune response by virus</keyword>
<name>A0AAD2QFX1_9VIRU</name>
<evidence type="ECO:0000256" key="1">
    <source>
        <dbReference type="ARBA" id="ARBA00022463"/>
    </source>
</evidence>
<dbReference type="GO" id="GO:0052170">
    <property type="term" value="P:symbiont-mediated suppression of host innate immune response"/>
    <property type="evidence" value="ECO:0007669"/>
    <property type="project" value="UniProtKB-KW"/>
</dbReference>
<evidence type="ECO:0000256" key="4">
    <source>
        <dbReference type="ARBA" id="ARBA00023280"/>
    </source>
</evidence>
<protein>
    <submittedName>
        <fullName evidence="5">P0 protein</fullName>
    </submittedName>
</protein>
<dbReference type="Proteomes" id="UP001256966">
    <property type="component" value="Segment"/>
</dbReference>
<sequence>MLCEINFDGGIKISKLSTDFTIRIAEFSVVLTRIAFCTLAPEYDAEALFRSALCVLPLMLRDTPYTRGLPRKAWAPFARHAIRTGGKISPPPEFDNSSSSDDTQVVYRRFLWRAASRAYAHDLKRSHENFIGGLRNFQLKLESFCRRAEDPDNLPHQRDIKVLSKNLHASYCLDEDFHRLYSDSDNLHVELLDLGNYLSFDFPFEAIHPSDLISRLSVYLLNALGPDGFQDFWRVAGYSNLCPWHDDIEPFQGSFIQKELAGL</sequence>
<evidence type="ECO:0000313" key="6">
    <source>
        <dbReference type="Proteomes" id="UP001256966"/>
    </source>
</evidence>